<gene>
    <name evidence="1" type="ORF">BDM02DRAFT_3245230</name>
</gene>
<dbReference type="EMBL" id="MU118623">
    <property type="protein sequence ID" value="KAF9642185.1"/>
    <property type="molecule type" value="Genomic_DNA"/>
</dbReference>
<evidence type="ECO:0000313" key="2">
    <source>
        <dbReference type="Proteomes" id="UP000886501"/>
    </source>
</evidence>
<sequence length="959" mass="106504">MRREGLPIEGFCVAADIPTAEKAAEIIEGLSPRLVLAAFPLSLVRWTAFVSSSNHWSYLIGDWSMEYGVQSMLFDDFPFASRVTIAMEAHTSIKDLIVAAPGVADAHREAPMTKRLTAAHGVKLWKEFDNTIFTMPKERRAAWLAEHRVEIIYNKFNQNFQKPWFGWKKDGTAVEHPSDMTCEETVLQTSFTSLDQPHAFIEDKVYFLMITQHHSRKPVLFIPTLNAPSEVWLKKDSLRQTEDIDTVFDRDPQRICIPQGPVAVVHPKVKDELIKDMPGNIMKDLIKKLPDQYHDGDALTVPMIDYLVPPPTLPAIPVKSIKAKGSLVFHLLSAPFRFTESQMVTTYALRASTGVSAISPQSTDGNLLNLVHLSNGFHMSDGASPLHVGDVVTNEVKVTFVISTDTGKAVKATGYIVHERKPVTEATSSFLYHGQFTDYKNTFEIVQEPDHAEDCHRDPVVAHVQRHGTTEGTATYLPNDGYTMTGSTTTTFTTLFSNQRCMNIPKDFNPIRVNPYFSNFVSLPGTITHGVMFHLSICVTVRVGTYNDDDMRVLKGPAEVDQPLLLMSSLAMVHGNLVWEWSSTMTLPPPVPFGMLPTSIFSPFTDPPSSRLLPYVHKSLTPHDILYSIATWAYATASMAGSITFGLNFGEEVGATMKVWLLHACIIQGSQQIWVAALWCWGDYHHQTSLKVPNFCNRLFRFSNYLFPSLMGGNGPSCETLRSRIGKSSSLLLSSPPFGRPYSRSSPGLARFIHGSLPSSRLARVLHMLWDVSSIALYVPWVGGAGPWMLGSVVVIVVGLTMDNGSIHIDTPFSQLTGKPPIMVTGMTPSTIKSGLRDEGRSAKWDRWLVEGSKQDQDILILERGVYKKRRNDSVGITMNSLHINPRRFTFQLSLWQEMCCKGLLVEGLCVAAGNPMKEKAAEIIKGLTKVCIKHVSLKPGSVGNIRQVVNITAPNCHP</sequence>
<dbReference type="Proteomes" id="UP000886501">
    <property type="component" value="Unassembled WGS sequence"/>
</dbReference>
<keyword evidence="2" id="KW-1185">Reference proteome</keyword>
<protein>
    <submittedName>
        <fullName evidence="1">Uncharacterized protein</fullName>
    </submittedName>
</protein>
<accession>A0ACB6YXK6</accession>
<proteinExistence type="predicted"/>
<comment type="caution">
    <text evidence="1">The sequence shown here is derived from an EMBL/GenBank/DDBJ whole genome shotgun (WGS) entry which is preliminary data.</text>
</comment>
<name>A0ACB6YXK6_THEGA</name>
<evidence type="ECO:0000313" key="1">
    <source>
        <dbReference type="EMBL" id="KAF9642185.1"/>
    </source>
</evidence>
<organism evidence="1 2">
    <name type="scientific">Thelephora ganbajun</name>
    <name type="common">Ganba fungus</name>
    <dbReference type="NCBI Taxonomy" id="370292"/>
    <lineage>
        <taxon>Eukaryota</taxon>
        <taxon>Fungi</taxon>
        <taxon>Dikarya</taxon>
        <taxon>Basidiomycota</taxon>
        <taxon>Agaricomycotina</taxon>
        <taxon>Agaricomycetes</taxon>
        <taxon>Thelephorales</taxon>
        <taxon>Thelephoraceae</taxon>
        <taxon>Thelephora</taxon>
    </lineage>
</organism>
<reference evidence="1" key="2">
    <citation type="journal article" date="2020" name="Nat. Commun.">
        <title>Large-scale genome sequencing of mycorrhizal fungi provides insights into the early evolution of symbiotic traits.</title>
        <authorList>
            <person name="Miyauchi S."/>
            <person name="Kiss E."/>
            <person name="Kuo A."/>
            <person name="Drula E."/>
            <person name="Kohler A."/>
            <person name="Sanchez-Garcia M."/>
            <person name="Morin E."/>
            <person name="Andreopoulos B."/>
            <person name="Barry K.W."/>
            <person name="Bonito G."/>
            <person name="Buee M."/>
            <person name="Carver A."/>
            <person name="Chen C."/>
            <person name="Cichocki N."/>
            <person name="Clum A."/>
            <person name="Culley D."/>
            <person name="Crous P.W."/>
            <person name="Fauchery L."/>
            <person name="Girlanda M."/>
            <person name="Hayes R.D."/>
            <person name="Keri Z."/>
            <person name="LaButti K."/>
            <person name="Lipzen A."/>
            <person name="Lombard V."/>
            <person name="Magnuson J."/>
            <person name="Maillard F."/>
            <person name="Murat C."/>
            <person name="Nolan M."/>
            <person name="Ohm R.A."/>
            <person name="Pangilinan J."/>
            <person name="Pereira M.F."/>
            <person name="Perotto S."/>
            <person name="Peter M."/>
            <person name="Pfister S."/>
            <person name="Riley R."/>
            <person name="Sitrit Y."/>
            <person name="Stielow J.B."/>
            <person name="Szollosi G."/>
            <person name="Zifcakova L."/>
            <person name="Stursova M."/>
            <person name="Spatafora J.W."/>
            <person name="Tedersoo L."/>
            <person name="Vaario L.M."/>
            <person name="Yamada A."/>
            <person name="Yan M."/>
            <person name="Wang P."/>
            <person name="Xu J."/>
            <person name="Bruns T."/>
            <person name="Baldrian P."/>
            <person name="Vilgalys R."/>
            <person name="Dunand C."/>
            <person name="Henrissat B."/>
            <person name="Grigoriev I.V."/>
            <person name="Hibbett D."/>
            <person name="Nagy L.G."/>
            <person name="Martin F.M."/>
        </authorList>
    </citation>
    <scope>NUCLEOTIDE SEQUENCE</scope>
    <source>
        <strain evidence="1">P2</strain>
    </source>
</reference>
<reference evidence="1" key="1">
    <citation type="submission" date="2019-10" db="EMBL/GenBank/DDBJ databases">
        <authorList>
            <consortium name="DOE Joint Genome Institute"/>
            <person name="Kuo A."/>
            <person name="Miyauchi S."/>
            <person name="Kiss E."/>
            <person name="Drula E."/>
            <person name="Kohler A."/>
            <person name="Sanchez-Garcia M."/>
            <person name="Andreopoulos B."/>
            <person name="Barry K.W."/>
            <person name="Bonito G."/>
            <person name="Buee M."/>
            <person name="Carver A."/>
            <person name="Chen C."/>
            <person name="Cichocki N."/>
            <person name="Clum A."/>
            <person name="Culley D."/>
            <person name="Crous P.W."/>
            <person name="Fauchery L."/>
            <person name="Girlanda M."/>
            <person name="Hayes R."/>
            <person name="Keri Z."/>
            <person name="Labutti K."/>
            <person name="Lipzen A."/>
            <person name="Lombard V."/>
            <person name="Magnuson J."/>
            <person name="Maillard F."/>
            <person name="Morin E."/>
            <person name="Murat C."/>
            <person name="Nolan M."/>
            <person name="Ohm R."/>
            <person name="Pangilinan J."/>
            <person name="Pereira M."/>
            <person name="Perotto S."/>
            <person name="Peter M."/>
            <person name="Riley R."/>
            <person name="Sitrit Y."/>
            <person name="Stielow B."/>
            <person name="Szollosi G."/>
            <person name="Zifcakova L."/>
            <person name="Stursova M."/>
            <person name="Spatafora J.W."/>
            <person name="Tedersoo L."/>
            <person name="Vaario L.-M."/>
            <person name="Yamada A."/>
            <person name="Yan M."/>
            <person name="Wang P."/>
            <person name="Xu J."/>
            <person name="Bruns T."/>
            <person name="Baldrian P."/>
            <person name="Vilgalys R."/>
            <person name="Henrissat B."/>
            <person name="Grigoriev I.V."/>
            <person name="Hibbett D."/>
            <person name="Nagy L.G."/>
            <person name="Martin F.M."/>
        </authorList>
    </citation>
    <scope>NUCLEOTIDE SEQUENCE</scope>
    <source>
        <strain evidence="1">P2</strain>
    </source>
</reference>